<evidence type="ECO:0000313" key="2">
    <source>
        <dbReference type="EMBL" id="SHF32758.1"/>
    </source>
</evidence>
<feature type="transmembrane region" description="Helical" evidence="1">
    <location>
        <begin position="86"/>
        <end position="103"/>
    </location>
</feature>
<dbReference type="STRING" id="494016.SAMN04487965_1946"/>
<dbReference type="Proteomes" id="UP000184170">
    <property type="component" value="Unassembled WGS sequence"/>
</dbReference>
<keyword evidence="1" id="KW-0812">Transmembrane</keyword>
<dbReference type="AlphaFoldDB" id="A0A1M5AR73"/>
<keyword evidence="1" id="KW-0472">Membrane</keyword>
<organism evidence="2 3">
    <name type="scientific">Microbulbifer donghaiensis</name>
    <dbReference type="NCBI Taxonomy" id="494016"/>
    <lineage>
        <taxon>Bacteria</taxon>
        <taxon>Pseudomonadati</taxon>
        <taxon>Pseudomonadota</taxon>
        <taxon>Gammaproteobacteria</taxon>
        <taxon>Cellvibrionales</taxon>
        <taxon>Microbulbiferaceae</taxon>
        <taxon>Microbulbifer</taxon>
    </lineage>
</organism>
<feature type="transmembrane region" description="Helical" evidence="1">
    <location>
        <begin position="7"/>
        <end position="30"/>
    </location>
</feature>
<evidence type="ECO:0000313" key="3">
    <source>
        <dbReference type="Proteomes" id="UP000184170"/>
    </source>
</evidence>
<proteinExistence type="predicted"/>
<gene>
    <name evidence="2" type="ORF">SAMN04487965_1946</name>
</gene>
<protein>
    <submittedName>
        <fullName evidence="2">Uncharacterized protein</fullName>
    </submittedName>
</protein>
<keyword evidence="1" id="KW-1133">Transmembrane helix</keyword>
<dbReference type="RefSeq" id="WP_073274071.1">
    <property type="nucleotide sequence ID" value="NZ_FQVA01000001.1"/>
</dbReference>
<dbReference type="EMBL" id="FQVA01000001">
    <property type="protein sequence ID" value="SHF32758.1"/>
    <property type="molecule type" value="Genomic_DNA"/>
</dbReference>
<feature type="transmembrane region" description="Helical" evidence="1">
    <location>
        <begin position="50"/>
        <end position="74"/>
    </location>
</feature>
<reference evidence="3" key="1">
    <citation type="submission" date="2016-11" db="EMBL/GenBank/DDBJ databases">
        <authorList>
            <person name="Varghese N."/>
            <person name="Submissions S."/>
        </authorList>
    </citation>
    <scope>NUCLEOTIDE SEQUENCE [LARGE SCALE GENOMIC DNA]</scope>
    <source>
        <strain evidence="3">CGMCC 1.7063</strain>
    </source>
</reference>
<sequence>MSPKLPSLLPLAIVAVFGLLQFLALALLWGHLGQLSPVSRWLMDNLTGTAWFYPLLWLHDLLINVLLCLPLVLLIRRISDRHSVPLLVAAVVPAFVYFNWPLLGSGIAVTFWHLAGWVSTLVMVPLAFLLMARFRQR</sequence>
<evidence type="ECO:0000256" key="1">
    <source>
        <dbReference type="SAM" id="Phobius"/>
    </source>
</evidence>
<feature type="transmembrane region" description="Helical" evidence="1">
    <location>
        <begin position="109"/>
        <end position="132"/>
    </location>
</feature>
<name>A0A1M5AR73_9GAMM</name>
<accession>A0A1M5AR73</accession>
<keyword evidence="3" id="KW-1185">Reference proteome</keyword>